<dbReference type="EC" id="3.6.1.7" evidence="2 5"/>
<dbReference type="InterPro" id="IPR001792">
    <property type="entry name" value="Acylphosphatase-like_dom"/>
</dbReference>
<evidence type="ECO:0000313" key="9">
    <source>
        <dbReference type="EMBL" id="EAT39863.1"/>
    </source>
</evidence>
<dbReference type="VEuPathDB" id="VectorBase:AAEL008369"/>
<dbReference type="STRING" id="7159.Q16Z05"/>
<feature type="active site" evidence="5">
    <location>
        <position position="109"/>
    </location>
</feature>
<sequence length="166" mass="18488">MRPRRLIEAKSPDVFIICSALLVCYVSLAVPIVATDGVCQSNRAGRLDTDPCLFVPESACNREGKAAEEMAGKLFACDFEVFGIVQGVFFRKYTQKQATSLGLKGWCMNTRDGTVKGQMEGEAKPVNEMKHWLQTKGSPTSRIDKAVFSEMKEISKYSFNDFSVKR</sequence>
<comment type="similarity">
    <text evidence="1 7">Belongs to the acylphosphatase family.</text>
</comment>
<feature type="active site" evidence="5">
    <location>
        <position position="91"/>
    </location>
</feature>
<dbReference type="PaxDb" id="7159-AAEL008369-PB"/>
<evidence type="ECO:0000256" key="4">
    <source>
        <dbReference type="ARBA" id="ARBA00047645"/>
    </source>
</evidence>
<evidence type="ECO:0000256" key="3">
    <source>
        <dbReference type="ARBA" id="ARBA00022801"/>
    </source>
</evidence>
<dbReference type="PhylomeDB" id="Q16Z05"/>
<dbReference type="SUPFAM" id="SSF54975">
    <property type="entry name" value="Acylphosphatase/BLUF domain-like"/>
    <property type="match status" value="1"/>
</dbReference>
<dbReference type="Proteomes" id="UP000682892">
    <property type="component" value="Unassembled WGS sequence"/>
</dbReference>
<dbReference type="eggNOG" id="KOG3360">
    <property type="taxonomic scope" value="Eukaryota"/>
</dbReference>
<dbReference type="PANTHER" id="PTHR10029">
    <property type="entry name" value="ACYLPHOSPHATASE"/>
    <property type="match status" value="1"/>
</dbReference>
<dbReference type="EMBL" id="CH477505">
    <property type="protein sequence ID" value="EAT39863.1"/>
    <property type="molecule type" value="Genomic_DNA"/>
</dbReference>
<dbReference type="GO" id="GO:0003998">
    <property type="term" value="F:acylphosphatase activity"/>
    <property type="evidence" value="ECO:0007669"/>
    <property type="project" value="UniProtKB-EC"/>
</dbReference>
<dbReference type="HOGENOM" id="CLU_1548880_0_0_1"/>
<dbReference type="AlphaFoldDB" id="Q16Z05"/>
<name>Q16Z05_AEDAE</name>
<feature type="domain" description="Acylphosphatase-like" evidence="8">
    <location>
        <begin position="76"/>
        <end position="166"/>
    </location>
</feature>
<dbReference type="PROSITE" id="PS00151">
    <property type="entry name" value="ACYLPHOSPHATASE_2"/>
    <property type="match status" value="1"/>
</dbReference>
<evidence type="ECO:0000259" key="8">
    <source>
        <dbReference type="PROSITE" id="PS51160"/>
    </source>
</evidence>
<evidence type="ECO:0000256" key="7">
    <source>
        <dbReference type="RuleBase" id="RU004168"/>
    </source>
</evidence>
<reference evidence="9" key="1">
    <citation type="submission" date="2005-10" db="EMBL/GenBank/DDBJ databases">
        <authorList>
            <person name="Loftus B.J."/>
            <person name="Nene V.M."/>
            <person name="Hannick L.I."/>
            <person name="Bidwell S."/>
            <person name="Haas B."/>
            <person name="Amedeo P."/>
            <person name="Orvis J."/>
            <person name="Wortman J.R."/>
            <person name="White O.R."/>
            <person name="Salzberg S."/>
            <person name="Shumway M."/>
            <person name="Koo H."/>
            <person name="Zhao Y."/>
            <person name="Holmes M."/>
            <person name="Miller J."/>
            <person name="Schatz M."/>
            <person name="Pop M."/>
            <person name="Pai G."/>
            <person name="Utterback T."/>
            <person name="Rogers Y.-H."/>
            <person name="Kravitz S."/>
            <person name="Fraser C.M."/>
        </authorList>
    </citation>
    <scope>NUCLEOTIDE SEQUENCE</scope>
    <source>
        <strain evidence="9">Liverpool</strain>
    </source>
</reference>
<organism evidence="9 10">
    <name type="scientific">Aedes aegypti</name>
    <name type="common">Yellowfever mosquito</name>
    <name type="synonym">Culex aegypti</name>
    <dbReference type="NCBI Taxonomy" id="7159"/>
    <lineage>
        <taxon>Eukaryota</taxon>
        <taxon>Metazoa</taxon>
        <taxon>Ecdysozoa</taxon>
        <taxon>Arthropoda</taxon>
        <taxon>Hexapoda</taxon>
        <taxon>Insecta</taxon>
        <taxon>Pterygota</taxon>
        <taxon>Neoptera</taxon>
        <taxon>Endopterygota</taxon>
        <taxon>Diptera</taxon>
        <taxon>Nematocera</taxon>
        <taxon>Culicoidea</taxon>
        <taxon>Culicidae</taxon>
        <taxon>Culicinae</taxon>
        <taxon>Aedini</taxon>
        <taxon>Aedes</taxon>
        <taxon>Stegomyia</taxon>
    </lineage>
</organism>
<dbReference type="PROSITE" id="PS00150">
    <property type="entry name" value="ACYLPHOSPHATASE_1"/>
    <property type="match status" value="1"/>
</dbReference>
<dbReference type="KEGG" id="aag:5570546"/>
<dbReference type="FunFam" id="3.30.70.100:FF:000011">
    <property type="entry name" value="Acylphosphatase"/>
    <property type="match status" value="1"/>
</dbReference>
<proteinExistence type="inferred from homology"/>
<dbReference type="InterPro" id="IPR020456">
    <property type="entry name" value="Acylphosphatase"/>
</dbReference>
<evidence type="ECO:0000256" key="1">
    <source>
        <dbReference type="ARBA" id="ARBA00005614"/>
    </source>
</evidence>
<dbReference type="OMA" id="SDECLFI"/>
<evidence type="ECO:0000256" key="5">
    <source>
        <dbReference type="PROSITE-ProRule" id="PRU00520"/>
    </source>
</evidence>
<dbReference type="InterPro" id="IPR017968">
    <property type="entry name" value="Acylphosphatase_CS"/>
</dbReference>
<dbReference type="PRINTS" id="PR00112">
    <property type="entry name" value="ACYLPHPHTASE"/>
</dbReference>
<reference evidence="9" key="2">
    <citation type="journal article" date="2007" name="Science">
        <title>Genome sequence of Aedes aegypti, a major arbovirus vector.</title>
        <authorList>
            <person name="Nene V."/>
            <person name="Wortman J.R."/>
            <person name="Lawson D."/>
            <person name="Haas B."/>
            <person name="Kodira C."/>
            <person name="Tu Z.J."/>
            <person name="Loftus B."/>
            <person name="Xi Z."/>
            <person name="Megy K."/>
            <person name="Grabherr M."/>
            <person name="Ren Q."/>
            <person name="Zdobnov E.M."/>
            <person name="Lobo N.F."/>
            <person name="Campbell K.S."/>
            <person name="Brown S.E."/>
            <person name="Bonaldo M.F."/>
            <person name="Zhu J."/>
            <person name="Sinkins S.P."/>
            <person name="Hogenkamp D.G."/>
            <person name="Amedeo P."/>
            <person name="Arensburger P."/>
            <person name="Atkinson P.W."/>
            <person name="Bidwell S."/>
            <person name="Biedler J."/>
            <person name="Birney E."/>
            <person name="Bruggner R.V."/>
            <person name="Costas J."/>
            <person name="Coy M.R."/>
            <person name="Crabtree J."/>
            <person name="Crawford M."/>
            <person name="Debruyn B."/>
            <person name="Decaprio D."/>
            <person name="Eiglmeier K."/>
            <person name="Eisenstadt E."/>
            <person name="El-Dorry H."/>
            <person name="Gelbart W.M."/>
            <person name="Gomes S.L."/>
            <person name="Hammond M."/>
            <person name="Hannick L.I."/>
            <person name="Hogan J.R."/>
            <person name="Holmes M.H."/>
            <person name="Jaffe D."/>
            <person name="Johnston J.S."/>
            <person name="Kennedy R.C."/>
            <person name="Koo H."/>
            <person name="Kravitz S."/>
            <person name="Kriventseva E.V."/>
            <person name="Kulp D."/>
            <person name="Labutti K."/>
            <person name="Lee E."/>
            <person name="Li S."/>
            <person name="Lovin D.D."/>
            <person name="Mao C."/>
            <person name="Mauceli E."/>
            <person name="Menck C.F."/>
            <person name="Miller J.R."/>
            <person name="Montgomery P."/>
            <person name="Mori A."/>
            <person name="Nascimento A.L."/>
            <person name="Naveira H.F."/>
            <person name="Nusbaum C."/>
            <person name="O'leary S."/>
            <person name="Orvis J."/>
            <person name="Pertea M."/>
            <person name="Quesneville H."/>
            <person name="Reidenbach K.R."/>
            <person name="Rogers Y.H."/>
            <person name="Roth C.W."/>
            <person name="Schneider J.R."/>
            <person name="Schatz M."/>
            <person name="Shumway M."/>
            <person name="Stanke M."/>
            <person name="Stinson E.O."/>
            <person name="Tubio J.M."/>
            <person name="Vanzee J.P."/>
            <person name="Verjovski-Almeida S."/>
            <person name="Werner D."/>
            <person name="White O."/>
            <person name="Wyder S."/>
            <person name="Zeng Q."/>
            <person name="Zhao Q."/>
            <person name="Zhao Y."/>
            <person name="Hill C.A."/>
            <person name="Raikhel A.S."/>
            <person name="Soares M.B."/>
            <person name="Knudson D.L."/>
            <person name="Lee N.H."/>
            <person name="Galagan J."/>
            <person name="Salzberg S.L."/>
            <person name="Paulsen I.T."/>
            <person name="Dimopoulos G."/>
            <person name="Collins F.H."/>
            <person name="Birren B."/>
            <person name="Fraser-Liggett C.M."/>
            <person name="Severson D.W."/>
        </authorList>
    </citation>
    <scope>NUCLEOTIDE SEQUENCE [LARGE SCALE GENOMIC DNA]</scope>
    <source>
        <strain evidence="9">Liverpool</strain>
    </source>
</reference>
<reference evidence="9" key="3">
    <citation type="submission" date="2012-09" db="EMBL/GenBank/DDBJ databases">
        <authorList>
            <consortium name="VectorBase"/>
        </authorList>
    </citation>
    <scope>NUCLEOTIDE SEQUENCE</scope>
    <source>
        <strain evidence="9">Liverpool</strain>
    </source>
</reference>
<dbReference type="Pfam" id="PF00708">
    <property type="entry name" value="Acylphosphatase"/>
    <property type="match status" value="1"/>
</dbReference>
<dbReference type="InterPro" id="IPR036046">
    <property type="entry name" value="Acylphosphatase-like_dom_sf"/>
</dbReference>
<dbReference type="Gene3D" id="3.30.70.100">
    <property type="match status" value="1"/>
</dbReference>
<evidence type="ECO:0000313" key="10">
    <source>
        <dbReference type="Proteomes" id="UP000682892"/>
    </source>
</evidence>
<dbReference type="OrthoDB" id="7961613at2759"/>
<evidence type="ECO:0000256" key="2">
    <source>
        <dbReference type="ARBA" id="ARBA00012150"/>
    </source>
</evidence>
<comment type="catalytic activity">
    <reaction evidence="4 5 6">
        <text>an acyl phosphate + H2O = a carboxylate + phosphate + H(+)</text>
        <dbReference type="Rhea" id="RHEA:14965"/>
        <dbReference type="ChEBI" id="CHEBI:15377"/>
        <dbReference type="ChEBI" id="CHEBI:15378"/>
        <dbReference type="ChEBI" id="CHEBI:29067"/>
        <dbReference type="ChEBI" id="CHEBI:43474"/>
        <dbReference type="ChEBI" id="CHEBI:59918"/>
        <dbReference type="EC" id="3.6.1.7"/>
    </reaction>
</comment>
<keyword evidence="3 5" id="KW-0378">Hydrolase</keyword>
<protein>
    <recommendedName>
        <fullName evidence="2 5">Acylphosphatase</fullName>
        <ecNumber evidence="2 5">3.6.1.7</ecNumber>
    </recommendedName>
</protein>
<dbReference type="PROSITE" id="PS51160">
    <property type="entry name" value="ACYLPHOSPHATASE_3"/>
    <property type="match status" value="1"/>
</dbReference>
<accession>Q16Z05</accession>
<gene>
    <name evidence="9" type="ORF">AaeL_AAEL008369</name>
</gene>
<dbReference type="PANTHER" id="PTHR10029:SF3">
    <property type="entry name" value="ACYLPHOSPHATASE-RELATED"/>
    <property type="match status" value="1"/>
</dbReference>
<evidence type="ECO:0000256" key="6">
    <source>
        <dbReference type="RuleBase" id="RU000553"/>
    </source>
</evidence>